<evidence type="ECO:0000313" key="2">
    <source>
        <dbReference type="Proteomes" id="UP000017548"/>
    </source>
</evidence>
<comment type="caution">
    <text evidence="1">The sequence shown here is derived from an EMBL/GenBank/DDBJ whole genome shotgun (WGS) entry which is preliminary data.</text>
</comment>
<evidence type="ECO:0000313" key="1">
    <source>
        <dbReference type="EMBL" id="ESE41401.1"/>
    </source>
</evidence>
<gene>
    <name evidence="1" type="ORF">SHD_1929</name>
</gene>
<protein>
    <recommendedName>
        <fullName evidence="3">GIY-YIG nuclease family protein</fullName>
    </recommendedName>
</protein>
<accession>A0ABP2Z440</accession>
<reference evidence="1 2" key="1">
    <citation type="journal article" date="2013" name="Genome Announc.">
        <title>Draft Genome Sequence of Shewanella decolorationis S12, a Dye-Degrading Bacterium Isolated from a Wastewater Treatment Plant.</title>
        <authorList>
            <person name="Xu M."/>
            <person name="Fang Y."/>
            <person name="Liu J."/>
            <person name="Chen X."/>
            <person name="Sun G."/>
            <person name="Guo J."/>
            <person name="Hua Z."/>
            <person name="Tu Q."/>
            <person name="Wu L."/>
            <person name="Zhou J."/>
            <person name="Liu X."/>
        </authorList>
    </citation>
    <scope>NUCLEOTIDE SEQUENCE [LARGE SCALE GENOMIC DNA]</scope>
    <source>
        <strain evidence="1 2">S12</strain>
    </source>
</reference>
<evidence type="ECO:0008006" key="3">
    <source>
        <dbReference type="Google" id="ProtNLM"/>
    </source>
</evidence>
<name>A0ABP2Z440_9GAMM</name>
<proteinExistence type="predicted"/>
<organism evidence="1 2">
    <name type="scientific">Shewanella decolorationis S12</name>
    <dbReference type="NCBI Taxonomy" id="1353536"/>
    <lineage>
        <taxon>Bacteria</taxon>
        <taxon>Pseudomonadati</taxon>
        <taxon>Pseudomonadota</taxon>
        <taxon>Gammaproteobacteria</taxon>
        <taxon>Alteromonadales</taxon>
        <taxon>Shewanellaceae</taxon>
        <taxon>Shewanella</taxon>
    </lineage>
</organism>
<keyword evidence="2" id="KW-1185">Reference proteome</keyword>
<dbReference type="Proteomes" id="UP000017548">
    <property type="component" value="Unassembled WGS sequence"/>
</dbReference>
<sequence>MFVVLTDKDVKRLFESEFSALTGRFHTIEMSIHAARYDGSSEVNAPGVYVFWHPTLGVVKVGKSQSNSKKRALEHLRDNTKKGDVEMTKLGEDVTKILLFNIINAKDLHWILSLEAFLEWNAKPIINSARMG</sequence>
<dbReference type="EMBL" id="AXZL01000064">
    <property type="protein sequence ID" value="ESE41401.1"/>
    <property type="molecule type" value="Genomic_DNA"/>
</dbReference>